<proteinExistence type="predicted"/>
<sequence length="42" mass="4775">MYIAEGLERAVTLCDNYCTSLLKAAREEGRATEIKLYERPPV</sequence>
<reference evidence="1 2" key="1">
    <citation type="submission" date="2013-09" db="EMBL/GenBank/DDBJ databases">
        <title>Whole genome sequencing of Halarchaeum acidiphilum strain MH1-52-1.</title>
        <authorList>
            <person name="Shimane Y."/>
            <person name="Minegishi H."/>
            <person name="Nishi S."/>
            <person name="Echigo A."/>
            <person name="Shuto A."/>
            <person name="Konishi M."/>
            <person name="Ito T."/>
            <person name="Ohkuma M."/>
            <person name="Ohta Y."/>
            <person name="Nagano Y."/>
            <person name="Tsubouchi T."/>
            <person name="Mori K."/>
            <person name="Usui K."/>
            <person name="Kamekura M."/>
            <person name="Usami R."/>
            <person name="Takaki Y."/>
            <person name="Hatada Y."/>
        </authorList>
    </citation>
    <scope>NUCLEOTIDE SEQUENCE [LARGE SCALE GENOMIC DNA]</scope>
    <source>
        <strain evidence="1 2">JCM 16109</strain>
    </source>
</reference>
<organism evidence="1 2">
    <name type="scientific">Halarchaeum acidiphilum MH1-52-1</name>
    <dbReference type="NCBI Taxonomy" id="1261545"/>
    <lineage>
        <taxon>Archaea</taxon>
        <taxon>Methanobacteriati</taxon>
        <taxon>Methanobacteriota</taxon>
        <taxon>Stenosarchaea group</taxon>
        <taxon>Halobacteria</taxon>
        <taxon>Halobacteriales</taxon>
        <taxon>Halobacteriaceae</taxon>
    </lineage>
</organism>
<comment type="caution">
    <text evidence="1">The sequence shown here is derived from an EMBL/GenBank/DDBJ whole genome shotgun (WGS) entry which is preliminary data.</text>
</comment>
<accession>U2YFA0</accession>
<dbReference type="AlphaFoldDB" id="U2YFA0"/>
<gene>
    <name evidence="1" type="ORF">MBEHAL_1431</name>
</gene>
<evidence type="ECO:0000313" key="2">
    <source>
        <dbReference type="Proteomes" id="UP000016986"/>
    </source>
</evidence>
<protein>
    <submittedName>
        <fullName evidence="1">Uncharacterized protein</fullName>
    </submittedName>
</protein>
<dbReference type="EMBL" id="BATA01000030">
    <property type="protein sequence ID" value="GAD52671.1"/>
    <property type="molecule type" value="Genomic_DNA"/>
</dbReference>
<evidence type="ECO:0000313" key="1">
    <source>
        <dbReference type="EMBL" id="GAD52671.1"/>
    </source>
</evidence>
<dbReference type="Proteomes" id="UP000016986">
    <property type="component" value="Unassembled WGS sequence"/>
</dbReference>
<name>U2YFA0_9EURY</name>
<keyword evidence="2" id="KW-1185">Reference proteome</keyword>